<evidence type="ECO:0000259" key="1">
    <source>
        <dbReference type="Pfam" id="PF21906"/>
    </source>
</evidence>
<protein>
    <submittedName>
        <fullName evidence="2">NUDIX domain-containing protein</fullName>
    </submittedName>
</protein>
<dbReference type="AlphaFoldDB" id="A0A399SU11"/>
<evidence type="ECO:0000313" key="2">
    <source>
        <dbReference type="EMBL" id="RIJ45881.1"/>
    </source>
</evidence>
<evidence type="ECO:0000313" key="3">
    <source>
        <dbReference type="Proteomes" id="UP000265926"/>
    </source>
</evidence>
<dbReference type="OrthoDB" id="9786141at2"/>
<dbReference type="Gene3D" id="1.10.10.10">
    <property type="entry name" value="Winged helix-like DNA-binding domain superfamily/Winged helix DNA-binding domain"/>
    <property type="match status" value="1"/>
</dbReference>
<dbReference type="Gene3D" id="3.90.79.10">
    <property type="entry name" value="Nucleoside Triphosphate Pyrophosphohydrolase"/>
    <property type="match status" value="1"/>
</dbReference>
<keyword evidence="3" id="KW-1185">Reference proteome</keyword>
<sequence length="248" mass="29015">MILKNLSIDCVIFGFKDNKLNVLLWQAEPELLQKYLISKEEYQQLKEIFEKNPALKSDKYWGLIGTHLPVEEDLDVYAKKILEVATGLKGIYLKQFRTFGDAGRIPHMRVLTVAYYALINPEYHNLELSPIAKAVRWFDIDQLPEVIFDVKEIILKALKTLREEVKYHPVGFHMLPDKFTLTELQTLYEVILDKKLDTRNFRKKIQNMGLLVDTGEKQTNVAHRAAKLYSFDLEIYHQLREEGLNFSI</sequence>
<name>A0A399SU11_9BACT</name>
<feature type="domain" description="NrtR DNA-binding winged helix" evidence="1">
    <location>
        <begin position="171"/>
        <end position="231"/>
    </location>
</feature>
<proteinExistence type="predicted"/>
<dbReference type="Proteomes" id="UP000265926">
    <property type="component" value="Unassembled WGS sequence"/>
</dbReference>
<dbReference type="SUPFAM" id="SSF55811">
    <property type="entry name" value="Nudix"/>
    <property type="match status" value="1"/>
</dbReference>
<dbReference type="InterPro" id="IPR015797">
    <property type="entry name" value="NUDIX_hydrolase-like_dom_sf"/>
</dbReference>
<dbReference type="RefSeq" id="WP_119440055.1">
    <property type="nucleotide sequence ID" value="NZ_QWGR01000019.1"/>
</dbReference>
<organism evidence="2 3">
    <name type="scientific">Maribellus luteus</name>
    <dbReference type="NCBI Taxonomy" id="2305463"/>
    <lineage>
        <taxon>Bacteria</taxon>
        <taxon>Pseudomonadati</taxon>
        <taxon>Bacteroidota</taxon>
        <taxon>Bacteroidia</taxon>
        <taxon>Marinilabiliales</taxon>
        <taxon>Prolixibacteraceae</taxon>
        <taxon>Maribellus</taxon>
    </lineage>
</organism>
<dbReference type="CDD" id="cd18873">
    <property type="entry name" value="NUDIX_NadM_like"/>
    <property type="match status" value="1"/>
</dbReference>
<gene>
    <name evidence="2" type="ORF">D1614_21475</name>
</gene>
<dbReference type="InterPro" id="IPR036388">
    <property type="entry name" value="WH-like_DNA-bd_sf"/>
</dbReference>
<accession>A0A399SU11</accession>
<reference evidence="2 3" key="1">
    <citation type="submission" date="2018-08" db="EMBL/GenBank/DDBJ databases">
        <title>Pallidiluteibacterium maritimus gen. nov., sp. nov., isolated from coastal sediment.</title>
        <authorList>
            <person name="Zhou L.Y."/>
        </authorList>
    </citation>
    <scope>NUCLEOTIDE SEQUENCE [LARGE SCALE GENOMIC DNA]</scope>
    <source>
        <strain evidence="2 3">XSD2</strain>
    </source>
</reference>
<dbReference type="EMBL" id="QWGR01000019">
    <property type="protein sequence ID" value="RIJ45881.1"/>
    <property type="molecule type" value="Genomic_DNA"/>
</dbReference>
<dbReference type="Pfam" id="PF21906">
    <property type="entry name" value="WHD_NrtR"/>
    <property type="match status" value="1"/>
</dbReference>
<dbReference type="SUPFAM" id="SSF46785">
    <property type="entry name" value="Winged helix' DNA-binding domain"/>
    <property type="match status" value="1"/>
</dbReference>
<dbReference type="InterPro" id="IPR036390">
    <property type="entry name" value="WH_DNA-bd_sf"/>
</dbReference>
<comment type="caution">
    <text evidence="2">The sequence shown here is derived from an EMBL/GenBank/DDBJ whole genome shotgun (WGS) entry which is preliminary data.</text>
</comment>
<dbReference type="InterPro" id="IPR054105">
    <property type="entry name" value="WHD_NrtR"/>
</dbReference>